<organism evidence="1 2">
    <name type="scientific">Corchorus olitorius</name>
    <dbReference type="NCBI Taxonomy" id="93759"/>
    <lineage>
        <taxon>Eukaryota</taxon>
        <taxon>Viridiplantae</taxon>
        <taxon>Streptophyta</taxon>
        <taxon>Embryophyta</taxon>
        <taxon>Tracheophyta</taxon>
        <taxon>Spermatophyta</taxon>
        <taxon>Magnoliopsida</taxon>
        <taxon>eudicotyledons</taxon>
        <taxon>Gunneridae</taxon>
        <taxon>Pentapetalae</taxon>
        <taxon>rosids</taxon>
        <taxon>malvids</taxon>
        <taxon>Malvales</taxon>
        <taxon>Malvaceae</taxon>
        <taxon>Grewioideae</taxon>
        <taxon>Apeibeae</taxon>
        <taxon>Corchorus</taxon>
    </lineage>
</organism>
<evidence type="ECO:0000313" key="1">
    <source>
        <dbReference type="EMBL" id="OMP08706.1"/>
    </source>
</evidence>
<evidence type="ECO:0000313" key="2">
    <source>
        <dbReference type="Proteomes" id="UP000187203"/>
    </source>
</evidence>
<gene>
    <name evidence="1" type="ORF">COLO4_06189</name>
</gene>
<name>A0A1R3KNQ2_9ROSI</name>
<dbReference type="PANTHER" id="PTHR15140">
    <property type="entry name" value="TUBULIN-SPECIFIC CHAPERONE E"/>
    <property type="match status" value="1"/>
</dbReference>
<dbReference type="AlphaFoldDB" id="A0A1R3KNQ2"/>
<dbReference type="InterPro" id="IPR032675">
    <property type="entry name" value="LRR_dom_sf"/>
</dbReference>
<evidence type="ECO:0008006" key="3">
    <source>
        <dbReference type="Google" id="ProtNLM"/>
    </source>
</evidence>
<reference evidence="2" key="1">
    <citation type="submission" date="2013-09" db="EMBL/GenBank/DDBJ databases">
        <title>Corchorus olitorius genome sequencing.</title>
        <authorList>
            <person name="Alam M."/>
            <person name="Haque M.S."/>
            <person name="Islam M.S."/>
            <person name="Emdad E.M."/>
            <person name="Islam M.M."/>
            <person name="Ahmed B."/>
            <person name="Halim A."/>
            <person name="Hossen Q.M.M."/>
            <person name="Hossain M.Z."/>
            <person name="Ahmed R."/>
            <person name="Khan M.M."/>
            <person name="Islam R."/>
            <person name="Rashid M.M."/>
            <person name="Khan S.A."/>
            <person name="Rahman M.S."/>
            <person name="Alam M."/>
            <person name="Yahiya A.S."/>
            <person name="Khan M.S."/>
            <person name="Azam M.S."/>
            <person name="Haque T."/>
            <person name="Lashkar M.Z.H."/>
            <person name="Akhand A.I."/>
            <person name="Morshed G."/>
            <person name="Roy S."/>
            <person name="Uddin K.S."/>
            <person name="Rabeya T."/>
            <person name="Hossain A.S."/>
            <person name="Chowdhury A."/>
            <person name="Snigdha A.R."/>
            <person name="Mortoza M.S."/>
            <person name="Matin S.A."/>
            <person name="Hoque S.M.E."/>
            <person name="Islam M.K."/>
            <person name="Roy D.K."/>
            <person name="Haider R."/>
            <person name="Moosa M.M."/>
            <person name="Elias S.M."/>
            <person name="Hasan A.M."/>
            <person name="Jahan S."/>
            <person name="Shafiuddin M."/>
            <person name="Mahmood N."/>
            <person name="Shommy N.S."/>
        </authorList>
    </citation>
    <scope>NUCLEOTIDE SEQUENCE [LARGE SCALE GENOMIC DNA]</scope>
    <source>
        <strain evidence="2">cv. O-4</strain>
    </source>
</reference>
<keyword evidence="2" id="KW-1185">Reference proteome</keyword>
<proteinExistence type="predicted"/>
<comment type="caution">
    <text evidence="1">The sequence shown here is derived from an EMBL/GenBank/DDBJ whole genome shotgun (WGS) entry which is preliminary data.</text>
</comment>
<dbReference type="Gene3D" id="3.80.10.10">
    <property type="entry name" value="Ribonuclease Inhibitor"/>
    <property type="match status" value="1"/>
</dbReference>
<accession>A0A1R3KNQ2</accession>
<dbReference type="EMBL" id="AWUE01012646">
    <property type="protein sequence ID" value="OMP08706.1"/>
    <property type="molecule type" value="Genomic_DNA"/>
</dbReference>
<dbReference type="SUPFAM" id="SSF52058">
    <property type="entry name" value="L domain-like"/>
    <property type="match status" value="1"/>
</dbReference>
<sequence length="136" mass="15841">MAYVSFRGTFLEEDPMPTLEKLRNLRILNLEDNAFFGNKMFCSAQGFPKLDSLIIEGLYNLEEWMVDEGAMLALRHLEISNCRKLEMLPEGFRFIATFQELKITAMPKMFQDKLVQGGEDFHKVQHIPSIIFKETF</sequence>
<dbReference type="STRING" id="93759.A0A1R3KNQ2"/>
<dbReference type="PANTHER" id="PTHR15140:SF37">
    <property type="entry name" value="UBIQUITIN-LIKE DOMAIN-CONTAINING PROTEIN"/>
    <property type="match status" value="1"/>
</dbReference>
<protein>
    <recommendedName>
        <fullName evidence="3">Disease resistance protein</fullName>
    </recommendedName>
</protein>
<dbReference type="OrthoDB" id="1917524at2759"/>
<dbReference type="Proteomes" id="UP000187203">
    <property type="component" value="Unassembled WGS sequence"/>
</dbReference>